<dbReference type="Ensembl" id="ENSAPLT00000029740.1">
    <property type="protein sequence ID" value="ENSAPLP00000018245.1"/>
    <property type="gene ID" value="ENSAPLG00000020697.1"/>
</dbReference>
<keyword evidence="3" id="KW-1185">Reference proteome</keyword>
<reference evidence="2" key="3">
    <citation type="submission" date="2025-09" db="UniProtKB">
        <authorList>
            <consortium name="Ensembl"/>
        </authorList>
    </citation>
    <scope>IDENTIFICATION</scope>
</reference>
<name>A0A493SXP9_ANAPP</name>
<organism evidence="2 3">
    <name type="scientific">Anas platyrhynchos platyrhynchos</name>
    <name type="common">Northern mallard</name>
    <dbReference type="NCBI Taxonomy" id="8840"/>
    <lineage>
        <taxon>Eukaryota</taxon>
        <taxon>Metazoa</taxon>
        <taxon>Chordata</taxon>
        <taxon>Craniata</taxon>
        <taxon>Vertebrata</taxon>
        <taxon>Euteleostomi</taxon>
        <taxon>Archelosauria</taxon>
        <taxon>Archosauria</taxon>
        <taxon>Dinosauria</taxon>
        <taxon>Saurischia</taxon>
        <taxon>Theropoda</taxon>
        <taxon>Coelurosauria</taxon>
        <taxon>Aves</taxon>
        <taxon>Neognathae</taxon>
        <taxon>Galloanserae</taxon>
        <taxon>Anseriformes</taxon>
        <taxon>Anatidae</taxon>
        <taxon>Anatinae</taxon>
        <taxon>Anas</taxon>
    </lineage>
</organism>
<evidence type="ECO:0000313" key="2">
    <source>
        <dbReference type="Ensembl" id="ENSAPLP00000018245.1"/>
    </source>
</evidence>
<dbReference type="Proteomes" id="UP000016666">
    <property type="component" value="Chromosome 4"/>
</dbReference>
<evidence type="ECO:0000256" key="1">
    <source>
        <dbReference type="SAM" id="MobiDB-lite"/>
    </source>
</evidence>
<feature type="region of interest" description="Disordered" evidence="1">
    <location>
        <begin position="1"/>
        <end position="32"/>
    </location>
</feature>
<reference evidence="2 3" key="1">
    <citation type="submission" date="2017-10" db="EMBL/GenBank/DDBJ databases">
        <title>A new Pekin duck reference genome.</title>
        <authorList>
            <person name="Hou Z.-C."/>
            <person name="Zhou Z.-K."/>
            <person name="Zhu F."/>
            <person name="Hou S.-S."/>
        </authorList>
    </citation>
    <scope>NUCLEOTIDE SEQUENCE [LARGE SCALE GENOMIC DNA]</scope>
</reference>
<sequence>MPFPRVLSLSPESRTQCLPLGSPHEGAAGRHEASPQPALLWAGQTKGSQLLLVHLTLFGRLAVGCSFSLVTSDWICNQHGRSLSRGMLKYECRC</sequence>
<proteinExistence type="predicted"/>
<protein>
    <submittedName>
        <fullName evidence="2">Uncharacterized protein</fullName>
    </submittedName>
</protein>
<reference evidence="2" key="2">
    <citation type="submission" date="2025-08" db="UniProtKB">
        <authorList>
            <consortium name="Ensembl"/>
        </authorList>
    </citation>
    <scope>IDENTIFICATION</scope>
</reference>
<evidence type="ECO:0000313" key="3">
    <source>
        <dbReference type="Proteomes" id="UP000016666"/>
    </source>
</evidence>
<accession>A0A493SXP9</accession>
<dbReference type="AlphaFoldDB" id="A0A493SXP9"/>